<dbReference type="Proteomes" id="UP001515480">
    <property type="component" value="Unassembled WGS sequence"/>
</dbReference>
<protein>
    <recommendedName>
        <fullName evidence="3">mRNA 5'-phosphatase</fullName>
        <ecNumber evidence="3">3.6.1.74</ecNumber>
    </recommendedName>
</protein>
<dbReference type="InterPro" id="IPR037009">
    <property type="entry name" value="mRNA_triPase_Cet1_sf"/>
</dbReference>
<dbReference type="InterPro" id="IPR033469">
    <property type="entry name" value="CYTH-like_dom_sf"/>
</dbReference>
<reference evidence="5 6" key="1">
    <citation type="journal article" date="2024" name="Science">
        <title>Giant polyketide synthase enzymes in the biosynthesis of giant marine polyether toxins.</title>
        <authorList>
            <person name="Fallon T.R."/>
            <person name="Shende V.V."/>
            <person name="Wierzbicki I.H."/>
            <person name="Pendleton A.L."/>
            <person name="Watervoot N.F."/>
            <person name="Auber R.P."/>
            <person name="Gonzalez D.J."/>
            <person name="Wisecaver J.H."/>
            <person name="Moore B.S."/>
        </authorList>
    </citation>
    <scope>NUCLEOTIDE SEQUENCE [LARGE SCALE GENOMIC DNA]</scope>
    <source>
        <strain evidence="5 6">12B1</strain>
    </source>
</reference>
<dbReference type="SUPFAM" id="SSF55154">
    <property type="entry name" value="CYTH-like phosphatases"/>
    <property type="match status" value="1"/>
</dbReference>
<dbReference type="EC" id="3.6.1.74" evidence="3"/>
<dbReference type="GO" id="GO:0006397">
    <property type="term" value="P:mRNA processing"/>
    <property type="evidence" value="ECO:0007669"/>
    <property type="project" value="UniProtKB-KW"/>
</dbReference>
<proteinExistence type="predicted"/>
<organism evidence="5 6">
    <name type="scientific">Prymnesium parvum</name>
    <name type="common">Toxic golden alga</name>
    <dbReference type="NCBI Taxonomy" id="97485"/>
    <lineage>
        <taxon>Eukaryota</taxon>
        <taxon>Haptista</taxon>
        <taxon>Haptophyta</taxon>
        <taxon>Prymnesiophyceae</taxon>
        <taxon>Prymnesiales</taxon>
        <taxon>Prymnesiaceae</taxon>
        <taxon>Prymnesium</taxon>
    </lineage>
</organism>
<keyword evidence="1" id="KW-0507">mRNA processing</keyword>
<sequence length="298" mass="33395">MTDEFSHDDRTCLLQWFSQYAANDRFEIEARFRDVTELGFNHVLSTLSRASTWSNAPAPVDTIDLMHVSGVRETYDAAGGSHFLRKAQHLCRDVMTSERVVRFAVASEEPAAKDSSPVRMFRFKQRVTFEHKGTFKFELTRVRQGDSEAAARAAELWHEIEIEYCGQKRSTATQPAYLVDSFLMKVSDVLRLLKNPAPIAKRPRLAPGELQEGTPVTLQPGTEVKLLPSGYGTLPFEGEMPAELSAQTRWVFSHKEPATGHAFIMNLPVSLFGKAYPLYYFFGRVPASAVEAKTNAAS</sequence>
<dbReference type="Gene3D" id="3.20.100.10">
    <property type="entry name" value="mRNA triphosphatase Cet1-like"/>
    <property type="match status" value="1"/>
</dbReference>
<comment type="catalytic activity">
    <reaction evidence="4">
        <text>a 5'-end triphospho-ribonucleoside in mRNA + H2O = a 5'-end diphospho-ribonucleoside in mRNA + phosphate + H(+)</text>
        <dbReference type="Rhea" id="RHEA:67004"/>
        <dbReference type="Rhea" id="RHEA-COMP:17164"/>
        <dbReference type="Rhea" id="RHEA-COMP:17165"/>
        <dbReference type="ChEBI" id="CHEBI:15377"/>
        <dbReference type="ChEBI" id="CHEBI:15378"/>
        <dbReference type="ChEBI" id="CHEBI:43474"/>
        <dbReference type="ChEBI" id="CHEBI:167616"/>
        <dbReference type="ChEBI" id="CHEBI:167618"/>
        <dbReference type="EC" id="3.6.1.74"/>
    </reaction>
    <physiologicalReaction direction="left-to-right" evidence="4">
        <dbReference type="Rhea" id="RHEA:67005"/>
    </physiologicalReaction>
</comment>
<keyword evidence="6" id="KW-1185">Reference proteome</keyword>
<dbReference type="GO" id="GO:0004651">
    <property type="term" value="F:polynucleotide 5'-phosphatase activity"/>
    <property type="evidence" value="ECO:0007669"/>
    <property type="project" value="InterPro"/>
</dbReference>
<gene>
    <name evidence="5" type="ORF">AB1Y20_014449</name>
</gene>
<evidence type="ECO:0000256" key="3">
    <source>
        <dbReference type="ARBA" id="ARBA00035028"/>
    </source>
</evidence>
<name>A0AB34IH29_PRYPA</name>
<evidence type="ECO:0000256" key="1">
    <source>
        <dbReference type="ARBA" id="ARBA00022664"/>
    </source>
</evidence>
<dbReference type="AlphaFoldDB" id="A0AB34IH29"/>
<keyword evidence="2" id="KW-0378">Hydrolase</keyword>
<evidence type="ECO:0000256" key="2">
    <source>
        <dbReference type="ARBA" id="ARBA00022801"/>
    </source>
</evidence>
<evidence type="ECO:0000313" key="6">
    <source>
        <dbReference type="Proteomes" id="UP001515480"/>
    </source>
</evidence>
<evidence type="ECO:0000256" key="4">
    <source>
        <dbReference type="ARBA" id="ARBA00047740"/>
    </source>
</evidence>
<evidence type="ECO:0000313" key="5">
    <source>
        <dbReference type="EMBL" id="KAL1496865.1"/>
    </source>
</evidence>
<dbReference type="EMBL" id="JBGBPQ010000028">
    <property type="protein sequence ID" value="KAL1496865.1"/>
    <property type="molecule type" value="Genomic_DNA"/>
</dbReference>
<comment type="caution">
    <text evidence="5">The sequence shown here is derived from an EMBL/GenBank/DDBJ whole genome shotgun (WGS) entry which is preliminary data.</text>
</comment>
<dbReference type="GO" id="GO:0140818">
    <property type="term" value="F:mRNA 5'-triphosphate monophosphatase activity"/>
    <property type="evidence" value="ECO:0007669"/>
    <property type="project" value="UniProtKB-EC"/>
</dbReference>
<accession>A0AB34IH29</accession>